<gene>
    <name evidence="4" type="ORF">ACFP3H_01200</name>
</gene>
<organism evidence="4 5">
    <name type="scientific">Nocardia lasii</name>
    <dbReference type="NCBI Taxonomy" id="1616107"/>
    <lineage>
        <taxon>Bacteria</taxon>
        <taxon>Bacillati</taxon>
        <taxon>Actinomycetota</taxon>
        <taxon>Actinomycetes</taxon>
        <taxon>Mycobacteriales</taxon>
        <taxon>Nocardiaceae</taxon>
        <taxon>Nocardia</taxon>
    </lineage>
</organism>
<dbReference type="Proteomes" id="UP001596223">
    <property type="component" value="Unassembled WGS sequence"/>
</dbReference>
<feature type="signal peptide" evidence="1">
    <location>
        <begin position="1"/>
        <end position="18"/>
    </location>
</feature>
<evidence type="ECO:0000259" key="2">
    <source>
        <dbReference type="Pfam" id="PF24088"/>
    </source>
</evidence>
<accession>A0ABW1JJT1</accession>
<dbReference type="Pfam" id="PF24088">
    <property type="entry name" value="DUF7373"/>
    <property type="match status" value="1"/>
</dbReference>
<dbReference type="RefSeq" id="WP_378598253.1">
    <property type="nucleotide sequence ID" value="NZ_JBHSQN010000001.1"/>
</dbReference>
<comment type="caution">
    <text evidence="4">The sequence shown here is derived from an EMBL/GenBank/DDBJ whole genome shotgun (WGS) entry which is preliminary data.</text>
</comment>
<dbReference type="Pfam" id="PF24092">
    <property type="entry name" value="DUF7373_C"/>
    <property type="match status" value="1"/>
</dbReference>
<dbReference type="InterPro" id="IPR055797">
    <property type="entry name" value="DUF7373"/>
</dbReference>
<evidence type="ECO:0000259" key="3">
    <source>
        <dbReference type="Pfam" id="PF24092"/>
    </source>
</evidence>
<proteinExistence type="predicted"/>
<dbReference type="EMBL" id="JBHSQN010000001">
    <property type="protein sequence ID" value="MFC6009659.1"/>
    <property type="molecule type" value="Genomic_DNA"/>
</dbReference>
<keyword evidence="5" id="KW-1185">Reference proteome</keyword>
<evidence type="ECO:0000313" key="5">
    <source>
        <dbReference type="Proteomes" id="UP001596223"/>
    </source>
</evidence>
<reference evidence="5" key="1">
    <citation type="journal article" date="2019" name="Int. J. Syst. Evol. Microbiol.">
        <title>The Global Catalogue of Microorganisms (GCM) 10K type strain sequencing project: providing services to taxonomists for standard genome sequencing and annotation.</title>
        <authorList>
            <consortium name="The Broad Institute Genomics Platform"/>
            <consortium name="The Broad Institute Genome Sequencing Center for Infectious Disease"/>
            <person name="Wu L."/>
            <person name="Ma J."/>
        </authorList>
    </citation>
    <scope>NUCLEOTIDE SEQUENCE [LARGE SCALE GENOMIC DNA]</scope>
    <source>
        <strain evidence="5">CCUG 36956</strain>
    </source>
</reference>
<dbReference type="InterPro" id="IPR056463">
    <property type="entry name" value="DUF7373_C"/>
</dbReference>
<name>A0ABW1JJT1_9NOCA</name>
<feature type="domain" description="DUF7373" evidence="3">
    <location>
        <begin position="251"/>
        <end position="400"/>
    </location>
</feature>
<feature type="domain" description="DUF7373" evidence="2">
    <location>
        <begin position="58"/>
        <end position="244"/>
    </location>
</feature>
<protein>
    <submittedName>
        <fullName evidence="4">Uncharacterized protein</fullName>
    </submittedName>
</protein>
<keyword evidence="1" id="KW-0732">Signal</keyword>
<dbReference type="PROSITE" id="PS51257">
    <property type="entry name" value="PROKAR_LIPOPROTEIN"/>
    <property type="match status" value="1"/>
</dbReference>
<sequence length="401" mass="43667">MKLRTRLLVLAMVGSVAAAGCASTVQGAAEPGMAPVDISKLRLGSYSPEPTAYELPESSEPEDVRRHESKRMLNFVISSTDVDPEISELTGVETFTVPADPFRSPVLPDKYRPAMSDNKLVAGVYVVRTNGNMRSLKKLIISVLRFPTAQAAGKAADQMVEATVEDPSHVFAVDGHPDVLASSKDWHSGVAYVTRGSYLVIANYAVPQPDEAKIRTNLKKSLDLQLAAMRELTPTPFEDVLDIPFDPDGIMRRALPKASDYSDPFSTDIDFYAYQPAGHLHYERNPALMKQAFADSGVDLIGRRVGIVYRAKDLAGAFHLQSALVTLGKNDEEIAPPPGLLDARCIQLYEGDPLRNYDLLCAVVRDRYVGVVVAKSKLGGTVDPGLYERAAAQYTVLAKSE</sequence>
<evidence type="ECO:0000256" key="1">
    <source>
        <dbReference type="SAM" id="SignalP"/>
    </source>
</evidence>
<feature type="chain" id="PRO_5045063430" evidence="1">
    <location>
        <begin position="19"/>
        <end position="401"/>
    </location>
</feature>
<evidence type="ECO:0000313" key="4">
    <source>
        <dbReference type="EMBL" id="MFC6009659.1"/>
    </source>
</evidence>